<evidence type="ECO:0000313" key="8">
    <source>
        <dbReference type="EMBL" id="ETW87244.1"/>
    </source>
</evidence>
<dbReference type="Pfam" id="PF08124">
    <property type="entry name" value="Lyase_8_N"/>
    <property type="match status" value="1"/>
</dbReference>
<dbReference type="Gene3D" id="2.70.98.10">
    <property type="match status" value="1"/>
</dbReference>
<feature type="domain" description="Polysaccharide lyase 8 N-terminal alpha-helical" evidence="7">
    <location>
        <begin position="99"/>
        <end position="356"/>
    </location>
</feature>
<feature type="chain" id="PRO_5004844379" evidence="4">
    <location>
        <begin position="23"/>
        <end position="779"/>
    </location>
</feature>
<dbReference type="GO" id="GO:0005576">
    <property type="term" value="C:extracellular region"/>
    <property type="evidence" value="ECO:0007669"/>
    <property type="project" value="InterPro"/>
</dbReference>
<dbReference type="AlphaFoldDB" id="W4KNF1"/>
<dbReference type="OrthoDB" id="5980780at2759"/>
<dbReference type="GO" id="GO:0005975">
    <property type="term" value="P:carbohydrate metabolic process"/>
    <property type="evidence" value="ECO:0007669"/>
    <property type="project" value="InterPro"/>
</dbReference>
<dbReference type="SUPFAM" id="SSF48230">
    <property type="entry name" value="Chondroitin AC/alginate lyase"/>
    <property type="match status" value="1"/>
</dbReference>
<dbReference type="InterPro" id="IPR008929">
    <property type="entry name" value="Chondroitin_lyas"/>
</dbReference>
<dbReference type="PANTHER" id="PTHR38481:SF1">
    <property type="entry name" value="HYALURONATE LYASE"/>
    <property type="match status" value="1"/>
</dbReference>
<evidence type="ECO:0000256" key="2">
    <source>
        <dbReference type="ARBA" id="ARBA00022729"/>
    </source>
</evidence>
<dbReference type="SUPFAM" id="SSF74650">
    <property type="entry name" value="Galactose mutarotase-like"/>
    <property type="match status" value="1"/>
</dbReference>
<reference evidence="8 9" key="1">
    <citation type="journal article" date="2012" name="New Phytol.">
        <title>Insight into trade-off between wood decay and parasitism from the genome of a fungal forest pathogen.</title>
        <authorList>
            <person name="Olson A."/>
            <person name="Aerts A."/>
            <person name="Asiegbu F."/>
            <person name="Belbahri L."/>
            <person name="Bouzid O."/>
            <person name="Broberg A."/>
            <person name="Canback B."/>
            <person name="Coutinho P.M."/>
            <person name="Cullen D."/>
            <person name="Dalman K."/>
            <person name="Deflorio G."/>
            <person name="van Diepen L.T."/>
            <person name="Dunand C."/>
            <person name="Duplessis S."/>
            <person name="Durling M."/>
            <person name="Gonthier P."/>
            <person name="Grimwood J."/>
            <person name="Fossdal C.G."/>
            <person name="Hansson D."/>
            <person name="Henrissat B."/>
            <person name="Hietala A."/>
            <person name="Himmelstrand K."/>
            <person name="Hoffmeister D."/>
            <person name="Hogberg N."/>
            <person name="James T.Y."/>
            <person name="Karlsson M."/>
            <person name="Kohler A."/>
            <person name="Kues U."/>
            <person name="Lee Y.H."/>
            <person name="Lin Y.C."/>
            <person name="Lind M."/>
            <person name="Lindquist E."/>
            <person name="Lombard V."/>
            <person name="Lucas S."/>
            <person name="Lunden K."/>
            <person name="Morin E."/>
            <person name="Murat C."/>
            <person name="Park J."/>
            <person name="Raffaello T."/>
            <person name="Rouze P."/>
            <person name="Salamov A."/>
            <person name="Schmutz J."/>
            <person name="Solheim H."/>
            <person name="Stahlberg J."/>
            <person name="Velez H."/>
            <person name="de Vries R.P."/>
            <person name="Wiebenga A."/>
            <person name="Woodward S."/>
            <person name="Yakovlev I."/>
            <person name="Garbelotto M."/>
            <person name="Martin F."/>
            <person name="Grigoriev I.V."/>
            <person name="Stenlid J."/>
        </authorList>
    </citation>
    <scope>NUCLEOTIDE SEQUENCE [LARGE SCALE GENOMIC DNA]</scope>
    <source>
        <strain evidence="8 9">TC 32-1</strain>
    </source>
</reference>
<evidence type="ECO:0000259" key="6">
    <source>
        <dbReference type="Pfam" id="PF02884"/>
    </source>
</evidence>
<evidence type="ECO:0000259" key="5">
    <source>
        <dbReference type="Pfam" id="PF02278"/>
    </source>
</evidence>
<keyword evidence="9" id="KW-1185">Reference proteome</keyword>
<organism evidence="8 9">
    <name type="scientific">Heterobasidion irregulare (strain TC 32-1)</name>
    <dbReference type="NCBI Taxonomy" id="747525"/>
    <lineage>
        <taxon>Eukaryota</taxon>
        <taxon>Fungi</taxon>
        <taxon>Dikarya</taxon>
        <taxon>Basidiomycota</taxon>
        <taxon>Agaricomycotina</taxon>
        <taxon>Agaricomycetes</taxon>
        <taxon>Russulales</taxon>
        <taxon>Bondarzewiaceae</taxon>
        <taxon>Heterobasidion</taxon>
        <taxon>Heterobasidion annosum species complex</taxon>
    </lineage>
</organism>
<dbReference type="InterPro" id="IPR038970">
    <property type="entry name" value="Lyase_8"/>
</dbReference>
<comment type="similarity">
    <text evidence="1">Belongs to the polysaccharide lyase 8 family.</text>
</comment>
<feature type="domain" description="Polysaccharide lyase family 8 C-terminal" evidence="6">
    <location>
        <begin position="663"/>
        <end position="737"/>
    </location>
</feature>
<name>W4KNF1_HETIT</name>
<proteinExistence type="inferred from homology"/>
<dbReference type="GeneID" id="20673274"/>
<dbReference type="eggNOG" id="ENOG502S9ZG">
    <property type="taxonomic scope" value="Eukaryota"/>
</dbReference>
<dbReference type="SUPFAM" id="SSF49863">
    <property type="entry name" value="Hyaluronate lyase-like, C-terminal domain"/>
    <property type="match status" value="1"/>
</dbReference>
<dbReference type="GO" id="GO:0030246">
    <property type="term" value="F:carbohydrate binding"/>
    <property type="evidence" value="ECO:0007669"/>
    <property type="project" value="InterPro"/>
</dbReference>
<gene>
    <name evidence="8" type="ORF">HETIRDRAFT_41587</name>
</gene>
<evidence type="ECO:0000256" key="4">
    <source>
        <dbReference type="SAM" id="SignalP"/>
    </source>
</evidence>
<evidence type="ECO:0000313" key="9">
    <source>
        <dbReference type="Proteomes" id="UP000030671"/>
    </source>
</evidence>
<dbReference type="Proteomes" id="UP000030671">
    <property type="component" value="Unassembled WGS sequence"/>
</dbReference>
<dbReference type="InterPro" id="IPR011013">
    <property type="entry name" value="Gal_mutarotase_sf_dom"/>
</dbReference>
<dbReference type="InterPro" id="IPR014718">
    <property type="entry name" value="GH-type_carb-bd"/>
</dbReference>
<dbReference type="InParanoid" id="W4KNF1"/>
<dbReference type="Gene3D" id="2.60.220.10">
    <property type="entry name" value="Polysaccharide lyase family 8-like, C-terminal"/>
    <property type="match status" value="1"/>
</dbReference>
<dbReference type="Gene3D" id="1.50.10.100">
    <property type="entry name" value="Chondroitin AC/alginate lyase"/>
    <property type="match status" value="1"/>
</dbReference>
<evidence type="ECO:0000256" key="3">
    <source>
        <dbReference type="ARBA" id="ARBA00023239"/>
    </source>
</evidence>
<protein>
    <submittedName>
        <fullName evidence="8">Polysaccharide lyase family 8 protein</fullName>
    </submittedName>
</protein>
<dbReference type="Pfam" id="PF02884">
    <property type="entry name" value="Lyase_8_C"/>
    <property type="match status" value="1"/>
</dbReference>
<dbReference type="EMBL" id="KI925454">
    <property type="protein sequence ID" value="ETW87244.1"/>
    <property type="molecule type" value="Genomic_DNA"/>
</dbReference>
<dbReference type="KEGG" id="hir:HETIRDRAFT_41587"/>
<keyword evidence="3 8" id="KW-0456">Lyase</keyword>
<dbReference type="InterPro" id="IPR011071">
    <property type="entry name" value="Lyase_8-like_C"/>
</dbReference>
<feature type="domain" description="Polysaccharide lyase family 8 central" evidence="5">
    <location>
        <begin position="404"/>
        <end position="648"/>
    </location>
</feature>
<dbReference type="PANTHER" id="PTHR38481">
    <property type="entry name" value="HYALURONATE LYASE"/>
    <property type="match status" value="1"/>
</dbReference>
<dbReference type="InterPro" id="IPR012970">
    <property type="entry name" value="Lyase_8_alpha_N"/>
</dbReference>
<evidence type="ECO:0000259" key="7">
    <source>
        <dbReference type="Pfam" id="PF08124"/>
    </source>
</evidence>
<evidence type="ECO:0000256" key="1">
    <source>
        <dbReference type="ARBA" id="ARBA00006699"/>
    </source>
</evidence>
<accession>W4KNF1</accession>
<feature type="signal peptide" evidence="4">
    <location>
        <begin position="1"/>
        <end position="22"/>
    </location>
</feature>
<dbReference type="HOGENOM" id="CLU_004172_3_0_1"/>
<dbReference type="Pfam" id="PF02278">
    <property type="entry name" value="Lyase_8"/>
    <property type="match status" value="1"/>
</dbReference>
<dbReference type="InterPro" id="IPR003159">
    <property type="entry name" value="Lyase_8_central_dom"/>
</dbReference>
<keyword evidence="2 4" id="KW-0732">Signal</keyword>
<dbReference type="InterPro" id="IPR004103">
    <property type="entry name" value="Lyase_8_C"/>
</dbReference>
<dbReference type="GO" id="GO:0016837">
    <property type="term" value="F:carbon-oxygen lyase activity, acting on polysaccharides"/>
    <property type="evidence" value="ECO:0007669"/>
    <property type="project" value="UniProtKB-ARBA"/>
</dbReference>
<sequence>MKLLTLSLTSLFVIFTVLGSHATQDSLGSASVSLAGASVPQDVQVVSGRRISIIVESVTGSSSICSWFSSRLSTLGPDGKWPDSEINYTTGCDAQTGSWPAQAHWQRITTLAAAWHGGLSGASQWVQSSQLRTAISLAMQYWYENDFSDPSCLDEGGDDACPCGTPGFWNTNWFSNIILIPGFVGETCLLLNNTLSSSELGNCTKITGRAYNTFLTGINGVSSITGANLLDIASIGVDLGLLIANETLLDDAFGRVHDEVVIQNAVKADGIRADGSFGQHSGILYNGNYGKDYSNDVLDFEIEAAGTEYQATTDSRSAFEVLWDGNQWMIFRNTLTNVLHWDFSVLGRFISLPVADDQATENLKTNLTELRALGQDWDSTLLNQVFNSLSMNTTDANAGALEGNRMFYANDYMVQRGSGYVTTLRMYSKRTQNSECTNAQNPFGFHLSDGTLYTYLTGDEYEDISAAWDWNLIPGTTVDYGATTLTCSGVRHTGTQAFVGGASDGTIGVAAMRYETPSSKTLNWRKTWFFLDDNVQHVMVARISSTTSAPVYSVLDQRRHDGDILVDGVARESGNYSGVSSLWHGGVGYTFNSSNAAVSLSVQVGERTGDWSVIGTSKQPPTTVDLFSAWLSHSDLSTAIDYTIYPATTASSFQSKSASSQLTIIRNDGSISAVFDGANKVAMFVFWETTGGKTTIPATSNSAPITITSNGSAAVIVRMDGWNVTVSDPTQLLSTLTVNFTLGSGLVPAGWGSAKSHALTFNLPSVGLAGSSLSQLLVN</sequence>
<dbReference type="RefSeq" id="XP_009540338.1">
    <property type="nucleotide sequence ID" value="XM_009542043.1"/>
</dbReference>